<accession>A0A0G3H709</accession>
<name>A0A0G3H709_9CORY</name>
<reference evidence="3 4" key="1">
    <citation type="journal article" date="2015" name="Genome Announc.">
        <title>Complete Genome Sequence of the Type Strain Corynebacterium mustelae DSM 45274, Isolated from Various Tissues of a Male Ferret with Lethal Sepsis.</title>
        <authorList>
            <person name="Ruckert C."/>
            <person name="Eimer J."/>
            <person name="Winkler A."/>
            <person name="Tauch A."/>
        </authorList>
    </citation>
    <scope>NUCLEOTIDE SEQUENCE [LARGE SCALE GENOMIC DNA]</scope>
    <source>
        <strain evidence="3 4">DSM 45274</strain>
    </source>
</reference>
<evidence type="ECO:0000256" key="2">
    <source>
        <dbReference type="SAM" id="Phobius"/>
    </source>
</evidence>
<evidence type="ECO:0000256" key="1">
    <source>
        <dbReference type="SAM" id="MobiDB-lite"/>
    </source>
</evidence>
<gene>
    <name evidence="3" type="ORF">CMUST_13265</name>
</gene>
<dbReference type="EMBL" id="CP011542">
    <property type="protein sequence ID" value="AKK06947.1"/>
    <property type="molecule type" value="Genomic_DNA"/>
</dbReference>
<dbReference type="KEGG" id="cmv:CMUST_13265"/>
<feature type="region of interest" description="Disordered" evidence="1">
    <location>
        <begin position="75"/>
        <end position="140"/>
    </location>
</feature>
<dbReference type="PATRIC" id="fig|571915.4.peg.2845"/>
<feature type="transmembrane region" description="Helical" evidence="2">
    <location>
        <begin position="52"/>
        <end position="72"/>
    </location>
</feature>
<protein>
    <submittedName>
        <fullName evidence="3">Uncharacterized protein</fullName>
    </submittedName>
</protein>
<evidence type="ECO:0000313" key="4">
    <source>
        <dbReference type="Proteomes" id="UP000035199"/>
    </source>
</evidence>
<feature type="region of interest" description="Disordered" evidence="1">
    <location>
        <begin position="1"/>
        <end position="38"/>
    </location>
</feature>
<keyword evidence="2" id="KW-1133">Transmembrane helix</keyword>
<organism evidence="3 4">
    <name type="scientific">Corynebacterium mustelae</name>
    <dbReference type="NCBI Taxonomy" id="571915"/>
    <lineage>
        <taxon>Bacteria</taxon>
        <taxon>Bacillati</taxon>
        <taxon>Actinomycetota</taxon>
        <taxon>Actinomycetes</taxon>
        <taxon>Mycobacteriales</taxon>
        <taxon>Corynebacteriaceae</taxon>
        <taxon>Corynebacterium</taxon>
    </lineage>
</organism>
<feature type="compositionally biased region" description="Low complexity" evidence="1">
    <location>
        <begin position="78"/>
        <end position="114"/>
    </location>
</feature>
<sequence>MDRRDRNPGTPSGGSRPPRRQYHGRGYPLDNHDTVPPADGRLPEIYYRRRRAAAVIAIIVVAVVIVAVLSLVGRDSDSTTTSATSSMTTSAEPTTSRSAAAEASTSSSSASSSKSAEEKAVEISSAPSSTPEPSDELSAKSTCEITDLQVEASADYPSYTPEGMPSFYMKVRNPTAADCEIDISQNSLRFEVYSLDTNQRIWSDIDCNDPAGVGTQTFKAGQERYFRAQWSRTTSSPDGCAVREPVAPGSYYLHTVIGDNASAPFDFNLQ</sequence>
<keyword evidence="2" id="KW-0812">Transmembrane</keyword>
<evidence type="ECO:0000313" key="3">
    <source>
        <dbReference type="EMBL" id="AKK06947.1"/>
    </source>
</evidence>
<proteinExistence type="predicted"/>
<keyword evidence="4" id="KW-1185">Reference proteome</keyword>
<dbReference type="AlphaFoldDB" id="A0A0G3H709"/>
<dbReference type="RefSeq" id="WP_236690122.1">
    <property type="nucleotide sequence ID" value="NZ_CP011542.1"/>
</dbReference>
<dbReference type="Proteomes" id="UP000035199">
    <property type="component" value="Chromosome"/>
</dbReference>
<reference evidence="4" key="2">
    <citation type="submission" date="2015-05" db="EMBL/GenBank/DDBJ databases">
        <title>Complete genome sequence of Corynebacterium mustelae DSM 45274, isolated from various tissues of a male ferret with lethal sepsis.</title>
        <authorList>
            <person name="Ruckert C."/>
            <person name="Albersmeier A."/>
            <person name="Winkler A."/>
            <person name="Tauch A."/>
        </authorList>
    </citation>
    <scope>NUCLEOTIDE SEQUENCE [LARGE SCALE GENOMIC DNA]</scope>
    <source>
        <strain evidence="4">DSM 45274</strain>
    </source>
</reference>
<keyword evidence="2" id="KW-0472">Membrane</keyword>
<dbReference type="STRING" id="571915.CMUST_13265"/>